<organism evidence="11 12">
    <name type="scientific">Sinobacterium norvegicum</name>
    <dbReference type="NCBI Taxonomy" id="1641715"/>
    <lineage>
        <taxon>Bacteria</taxon>
        <taxon>Pseudomonadati</taxon>
        <taxon>Pseudomonadota</taxon>
        <taxon>Gammaproteobacteria</taxon>
        <taxon>Cellvibrionales</taxon>
        <taxon>Spongiibacteraceae</taxon>
        <taxon>Sinobacterium</taxon>
    </lineage>
</organism>
<gene>
    <name evidence="11" type="primary">nhaC</name>
    <name evidence="11" type="ORF">SIN8267_02917</name>
</gene>
<keyword evidence="2" id="KW-0813">Transport</keyword>
<evidence type="ECO:0000313" key="12">
    <source>
        <dbReference type="Proteomes" id="UP000838100"/>
    </source>
</evidence>
<sequence length="435" mass="45253">MALLPLVLFVSLFVGAGLYFSAQGVDFAFYQLPAPIAVLPAILLAVMLSKDALNKTIESFIAGVGNSNIIAMCLIYLLAGAFSSVAKATGGVDATVSLGLSLIPSWFILPGIFIISGFIATAMGTSMGTIGAVAPIALGISDSTDISPALMAGAVISGAIFGDNLSIISDTTIAATRTQGCEMKDKFRENIAMALPAAALAMLYLFVVGASSTVPEVAEIDWLKVLPYLSILALAIYGVNVFVVLTLGIIFAAAVGMVTLPEYHLLTAGQDVYAGFSSMQEIFLLSLLVGGLGKLMEQQGGLAYIESTMMGLIAKLTGGNQAQHRQRTAELGIASTVALTNVCTANNTVAIIVSGDVARRMAVKNQVSPKRSASLLDIFSCTVQGLIPWGAQALLVGSIFQLSPVSVVANSFYPMILAVVAVLLIFLKPRNTTVN</sequence>
<feature type="transmembrane region" description="Helical" evidence="9">
    <location>
        <begin position="27"/>
        <end position="48"/>
    </location>
</feature>
<comment type="subcellular location">
    <subcellularLocation>
        <location evidence="1">Cell membrane</location>
        <topology evidence="1">Multi-pass membrane protein</topology>
    </subcellularLocation>
</comment>
<feature type="transmembrane region" description="Helical" evidence="9">
    <location>
        <begin position="231"/>
        <end position="260"/>
    </location>
</feature>
<keyword evidence="5 9" id="KW-0812">Transmembrane</keyword>
<evidence type="ECO:0000256" key="3">
    <source>
        <dbReference type="ARBA" id="ARBA00022449"/>
    </source>
</evidence>
<evidence type="ECO:0000259" key="10">
    <source>
        <dbReference type="Pfam" id="PF03553"/>
    </source>
</evidence>
<feature type="transmembrane region" description="Helical" evidence="9">
    <location>
        <begin position="407"/>
        <end position="427"/>
    </location>
</feature>
<evidence type="ECO:0000256" key="6">
    <source>
        <dbReference type="ARBA" id="ARBA00022989"/>
    </source>
</evidence>
<keyword evidence="6 9" id="KW-1133">Transmembrane helix</keyword>
<feature type="domain" description="Na+/H+ antiporter NhaC-like C-terminal" evidence="10">
    <location>
        <begin position="22"/>
        <end position="209"/>
    </location>
</feature>
<evidence type="ECO:0000256" key="8">
    <source>
        <dbReference type="ARBA" id="ARBA00038435"/>
    </source>
</evidence>
<accession>A0ABN8EK61</accession>
<keyword evidence="4" id="KW-1003">Cell membrane</keyword>
<feature type="transmembrane region" description="Helical" evidence="9">
    <location>
        <begin position="60"/>
        <end position="82"/>
    </location>
</feature>
<feature type="transmembrane region" description="Helical" evidence="9">
    <location>
        <begin position="331"/>
        <end position="353"/>
    </location>
</feature>
<feature type="transmembrane region" description="Helical" evidence="9">
    <location>
        <begin position="102"/>
        <end position="120"/>
    </location>
</feature>
<evidence type="ECO:0000256" key="9">
    <source>
        <dbReference type="SAM" id="Phobius"/>
    </source>
</evidence>
<dbReference type="InterPro" id="IPR052180">
    <property type="entry name" value="NhaC_Na-H+_Antiporter"/>
</dbReference>
<evidence type="ECO:0000256" key="1">
    <source>
        <dbReference type="ARBA" id="ARBA00004651"/>
    </source>
</evidence>
<evidence type="ECO:0000256" key="7">
    <source>
        <dbReference type="ARBA" id="ARBA00023136"/>
    </source>
</evidence>
<dbReference type="PANTHER" id="PTHR33451:SF5">
    <property type="entry name" value="NA+_H+ ANTIPORTER"/>
    <property type="match status" value="1"/>
</dbReference>
<evidence type="ECO:0000313" key="11">
    <source>
        <dbReference type="EMBL" id="CAH0992780.1"/>
    </source>
</evidence>
<dbReference type="Pfam" id="PF03553">
    <property type="entry name" value="Na_H_antiporter"/>
    <property type="match status" value="2"/>
</dbReference>
<evidence type="ECO:0000256" key="5">
    <source>
        <dbReference type="ARBA" id="ARBA00022692"/>
    </source>
</evidence>
<evidence type="ECO:0000256" key="4">
    <source>
        <dbReference type="ARBA" id="ARBA00022475"/>
    </source>
</evidence>
<keyword evidence="12" id="KW-1185">Reference proteome</keyword>
<dbReference type="EMBL" id="CAKLPX010000003">
    <property type="protein sequence ID" value="CAH0992780.1"/>
    <property type="molecule type" value="Genomic_DNA"/>
</dbReference>
<reference evidence="11" key="1">
    <citation type="submission" date="2021-12" db="EMBL/GenBank/DDBJ databases">
        <authorList>
            <person name="Rodrigo-Torres L."/>
            <person name="Arahal R. D."/>
            <person name="Lucena T."/>
        </authorList>
    </citation>
    <scope>NUCLEOTIDE SEQUENCE</scope>
    <source>
        <strain evidence="11">CECT 8267</strain>
    </source>
</reference>
<feature type="domain" description="Na+/H+ antiporter NhaC-like C-terminal" evidence="10">
    <location>
        <begin position="232"/>
        <end position="426"/>
    </location>
</feature>
<proteinExistence type="inferred from homology"/>
<dbReference type="Proteomes" id="UP000838100">
    <property type="component" value="Unassembled WGS sequence"/>
</dbReference>
<name>A0ABN8EK61_9GAMM</name>
<protein>
    <submittedName>
        <fullName evidence="11">Na(+)/H(+) antiporter NhaC</fullName>
    </submittedName>
</protein>
<dbReference type="PANTHER" id="PTHR33451">
    <property type="entry name" value="MALATE-2H(+)/NA(+)-LACTATE ANTIPORTER"/>
    <property type="match status" value="1"/>
</dbReference>
<keyword evidence="3" id="KW-0050">Antiport</keyword>
<comment type="similarity">
    <text evidence="8">Belongs to the NhaC Na(+)/H(+) (TC 2.A.35) antiporter family.</text>
</comment>
<keyword evidence="7 9" id="KW-0472">Membrane</keyword>
<evidence type="ECO:0000256" key="2">
    <source>
        <dbReference type="ARBA" id="ARBA00022448"/>
    </source>
</evidence>
<feature type="transmembrane region" description="Helical" evidence="9">
    <location>
        <begin position="191"/>
        <end position="211"/>
    </location>
</feature>
<dbReference type="InterPro" id="IPR018461">
    <property type="entry name" value="Na/H_Antiport_NhaC-like_C"/>
</dbReference>
<comment type="caution">
    <text evidence="11">The sequence shown here is derived from an EMBL/GenBank/DDBJ whole genome shotgun (WGS) entry which is preliminary data.</text>
</comment>